<dbReference type="EMBL" id="AKHW03004763">
    <property type="protein sequence ID" value="KYO28772.1"/>
    <property type="molecule type" value="Genomic_DNA"/>
</dbReference>
<reference evidence="7 8" key="1">
    <citation type="journal article" date="2012" name="Genome Biol.">
        <title>Sequencing three crocodilian genomes to illuminate the evolution of archosaurs and amniotes.</title>
        <authorList>
            <person name="St John J.A."/>
            <person name="Braun E.L."/>
            <person name="Isberg S.R."/>
            <person name="Miles L.G."/>
            <person name="Chong A.Y."/>
            <person name="Gongora J."/>
            <person name="Dalzell P."/>
            <person name="Moran C."/>
            <person name="Bed'hom B."/>
            <person name="Abzhanov A."/>
            <person name="Burgess S.C."/>
            <person name="Cooksey A.M."/>
            <person name="Castoe T.A."/>
            <person name="Crawford N.G."/>
            <person name="Densmore L.D."/>
            <person name="Drew J.C."/>
            <person name="Edwards S.V."/>
            <person name="Faircloth B.C."/>
            <person name="Fujita M.K."/>
            <person name="Greenwold M.J."/>
            <person name="Hoffmann F.G."/>
            <person name="Howard J.M."/>
            <person name="Iguchi T."/>
            <person name="Janes D.E."/>
            <person name="Khan S.Y."/>
            <person name="Kohno S."/>
            <person name="de Koning A.J."/>
            <person name="Lance S.L."/>
            <person name="McCarthy F.M."/>
            <person name="McCormack J.E."/>
            <person name="Merchant M.E."/>
            <person name="Peterson D.G."/>
            <person name="Pollock D.D."/>
            <person name="Pourmand N."/>
            <person name="Raney B.J."/>
            <person name="Roessler K.A."/>
            <person name="Sanford J.R."/>
            <person name="Sawyer R.H."/>
            <person name="Schmidt C.J."/>
            <person name="Triplett E.W."/>
            <person name="Tuberville T.D."/>
            <person name="Venegas-Anaya M."/>
            <person name="Howard J.T."/>
            <person name="Jarvis E.D."/>
            <person name="Guillette L.J.Jr."/>
            <person name="Glenn T.C."/>
            <person name="Green R.E."/>
            <person name="Ray D.A."/>
        </authorList>
    </citation>
    <scope>NUCLEOTIDE SEQUENCE [LARGE SCALE GENOMIC DNA]</scope>
    <source>
        <strain evidence="7">KSC_2009_1</strain>
    </source>
</reference>
<comment type="subcellular location">
    <subcellularLocation>
        <location evidence="1">Membrane</location>
    </subcellularLocation>
</comment>
<name>A0A151MW92_ALLMI</name>
<evidence type="ECO:0000256" key="2">
    <source>
        <dbReference type="ARBA" id="ARBA00022692"/>
    </source>
</evidence>
<comment type="caution">
    <text evidence="7">The sequence shown here is derived from an EMBL/GenBank/DDBJ whole genome shotgun (WGS) entry which is preliminary data.</text>
</comment>
<keyword evidence="3" id="KW-1133">Transmembrane helix</keyword>
<evidence type="ECO:0000313" key="7">
    <source>
        <dbReference type="EMBL" id="KYO28772.1"/>
    </source>
</evidence>
<proteinExistence type="predicted"/>
<organism evidence="7 8">
    <name type="scientific">Alligator mississippiensis</name>
    <name type="common">American alligator</name>
    <dbReference type="NCBI Taxonomy" id="8496"/>
    <lineage>
        <taxon>Eukaryota</taxon>
        <taxon>Metazoa</taxon>
        <taxon>Chordata</taxon>
        <taxon>Craniata</taxon>
        <taxon>Vertebrata</taxon>
        <taxon>Euteleostomi</taxon>
        <taxon>Archelosauria</taxon>
        <taxon>Archosauria</taxon>
        <taxon>Crocodylia</taxon>
        <taxon>Alligatoridae</taxon>
        <taxon>Alligatorinae</taxon>
        <taxon>Alligator</taxon>
    </lineage>
</organism>
<dbReference type="GO" id="GO:0016020">
    <property type="term" value="C:membrane"/>
    <property type="evidence" value="ECO:0007669"/>
    <property type="project" value="UniProtKB-SubCell"/>
</dbReference>
<dbReference type="AlphaFoldDB" id="A0A151MW92"/>
<keyword evidence="8" id="KW-1185">Reference proteome</keyword>
<keyword evidence="4" id="KW-0472">Membrane</keyword>
<feature type="region of interest" description="Disordered" evidence="5">
    <location>
        <begin position="117"/>
        <end position="139"/>
    </location>
</feature>
<protein>
    <submittedName>
        <fullName evidence="7">Insulin-like growth factor-binding protein 3 receptor</fullName>
    </submittedName>
</protein>
<dbReference type="InterPro" id="IPR039587">
    <property type="entry name" value="TMEM248/TMEM219_dom"/>
</dbReference>
<dbReference type="PANTHER" id="PTHR16002">
    <property type="entry name" value="TRANSMEMBRANE PROTEIN 248-LIKE"/>
    <property type="match status" value="1"/>
</dbReference>
<gene>
    <name evidence="7" type="primary">TMEM219</name>
    <name evidence="7" type="ORF">Y1Q_0016273</name>
</gene>
<evidence type="ECO:0000313" key="8">
    <source>
        <dbReference type="Proteomes" id="UP000050525"/>
    </source>
</evidence>
<feature type="domain" description="TMEM248/TMEM219" evidence="6">
    <location>
        <begin position="8"/>
        <end position="117"/>
    </location>
</feature>
<evidence type="ECO:0000256" key="5">
    <source>
        <dbReference type="SAM" id="MobiDB-lite"/>
    </source>
</evidence>
<evidence type="ECO:0000259" key="6">
    <source>
        <dbReference type="Pfam" id="PF14940"/>
    </source>
</evidence>
<evidence type="ECO:0000256" key="3">
    <source>
        <dbReference type="ARBA" id="ARBA00022989"/>
    </source>
</evidence>
<dbReference type="PANTHER" id="PTHR16002:SF6">
    <property type="entry name" value="INSULIN-LIKE GROWTH FACTOR-BINDING PROTEIN 3 RECEPTOR"/>
    <property type="match status" value="1"/>
</dbReference>
<evidence type="ECO:0000256" key="1">
    <source>
        <dbReference type="ARBA" id="ARBA00004370"/>
    </source>
</evidence>
<keyword evidence="2" id="KW-0812">Transmembrane</keyword>
<dbReference type="InterPro" id="IPR039493">
    <property type="entry name" value="TMEM248/TMEM219"/>
</dbReference>
<dbReference type="Pfam" id="PF14940">
    <property type="entry name" value="TMEM219"/>
    <property type="match status" value="1"/>
</dbReference>
<accession>A0A151MW92</accession>
<dbReference type="Proteomes" id="UP000050525">
    <property type="component" value="Unassembled WGS sequence"/>
</dbReference>
<sequence>MAGGPSPLRQCLVQRPPLVACALGLAALGLALAALGAHVQAHNVRDSEAQDWNALLAAVAELRFCPESGPAPPPTAGTAASASVSVQVSLRFDLPGGPRPNATRFAATVSARRLGLAEPPVPGRRRSRGCQPPTPPRSWSRQAAGVLDCWLLLGAPPGA</sequence>
<evidence type="ECO:0000256" key="4">
    <source>
        <dbReference type="ARBA" id="ARBA00023136"/>
    </source>
</evidence>